<feature type="signal peptide" evidence="2">
    <location>
        <begin position="1"/>
        <end position="27"/>
    </location>
</feature>
<keyword evidence="2" id="KW-0732">Signal</keyword>
<dbReference type="EMBL" id="FOGJ01000039">
    <property type="protein sequence ID" value="SES39879.1"/>
    <property type="molecule type" value="Genomic_DNA"/>
</dbReference>
<feature type="compositionally biased region" description="Polar residues" evidence="1">
    <location>
        <begin position="65"/>
        <end position="93"/>
    </location>
</feature>
<proteinExistence type="predicted"/>
<evidence type="ECO:0000256" key="1">
    <source>
        <dbReference type="SAM" id="MobiDB-lite"/>
    </source>
</evidence>
<protein>
    <submittedName>
        <fullName evidence="3">Uncharacterized protein</fullName>
    </submittedName>
</protein>
<evidence type="ECO:0000256" key="2">
    <source>
        <dbReference type="SAM" id="SignalP"/>
    </source>
</evidence>
<evidence type="ECO:0000313" key="4">
    <source>
        <dbReference type="Proteomes" id="UP000182584"/>
    </source>
</evidence>
<evidence type="ECO:0000313" key="3">
    <source>
        <dbReference type="EMBL" id="SES39879.1"/>
    </source>
</evidence>
<feature type="region of interest" description="Disordered" evidence="1">
    <location>
        <begin position="944"/>
        <end position="1015"/>
    </location>
</feature>
<reference evidence="3 4" key="1">
    <citation type="submission" date="2016-10" db="EMBL/GenBank/DDBJ databases">
        <authorList>
            <person name="de Groot N.N."/>
        </authorList>
    </citation>
    <scope>NUCLEOTIDE SEQUENCE [LARGE SCALE GENOMIC DNA]</scope>
    <source>
        <strain evidence="3 4">AR40</strain>
    </source>
</reference>
<feature type="region of interest" description="Disordered" evidence="1">
    <location>
        <begin position="28"/>
        <end position="162"/>
    </location>
</feature>
<organism evidence="3 4">
    <name type="scientific">Butyrivibrio fibrisolvens</name>
    <dbReference type="NCBI Taxonomy" id="831"/>
    <lineage>
        <taxon>Bacteria</taxon>
        <taxon>Bacillati</taxon>
        <taxon>Bacillota</taxon>
        <taxon>Clostridia</taxon>
        <taxon>Lachnospirales</taxon>
        <taxon>Lachnospiraceae</taxon>
        <taxon>Butyrivibrio</taxon>
    </lineage>
</organism>
<dbReference type="AlphaFoldDB" id="A0A1H9X1B8"/>
<dbReference type="Proteomes" id="UP000182584">
    <property type="component" value="Unassembled WGS sequence"/>
</dbReference>
<feature type="compositionally biased region" description="Gly residues" evidence="1">
    <location>
        <begin position="949"/>
        <end position="973"/>
    </location>
</feature>
<accession>A0A1H9X1B8</accession>
<gene>
    <name evidence="3" type="ORF">SAMN04487884_13917</name>
</gene>
<name>A0A1H9X1B8_BUTFI</name>
<feature type="compositionally biased region" description="Low complexity" evidence="1">
    <location>
        <begin position="974"/>
        <end position="1004"/>
    </location>
</feature>
<feature type="chain" id="PRO_5010245810" evidence="2">
    <location>
        <begin position="28"/>
        <end position="1148"/>
    </location>
</feature>
<feature type="compositionally biased region" description="Acidic residues" evidence="1">
    <location>
        <begin position="104"/>
        <end position="147"/>
    </location>
</feature>
<dbReference type="RefSeq" id="WP_074758795.1">
    <property type="nucleotide sequence ID" value="NZ_FOGJ01000039.1"/>
</dbReference>
<sequence length="1148" mass="126602">MKKSFLTKLLAMTISAGLFFHPVLAYADEPLQGDDPGLVVKEVEETEGSSGESGDGNLDQDTDNDLGQNPEQDPDNITSQDPVQNPDYVNSQDTDPDPNAAPSEDPDDLTEDGDDIDGDGASDPDLDDIDGDGASDPDLDDIEEDGETPAAPMALGATNGDGENGLQKFDYAVISGDNLYYSELESQAFIYYYVIVEGVQNITLGNYKSPFDLKAFLDKYDCEPGTYTVKLTAYEYYSGDRIAEYAVLDYQYIKVDPTDLPEIQHMSRIGDNVSWDAFEGASGYNIEVGTVSTRVSATTVNLHDLCDMFADNVSYFGYGTYTVTITAVNSQDNTLSKPASFQYVYTIADEGIKVLKNVEVSTNSYEFIKYDNTVDQLNLSIPNHPELSIKLIEWQKKDGENWITSSDTTFKHENYRFVFAVSLNDGYGNNYVLDDNFYVTIGLLSCYPTSVETDTYGKKWYYFTSEEYDLTSTSTKEIIQSADVTSNAADIAKYDSPVIGVTVELPNNSKLEASFVKWEKMVGGEWQAYNNKYFEEGTYKFRYSVNIKSEYKDKYEFGDFYTVYDGVPYVNDETTTELVGNVWISTVFFFDSPEFVVTGTSLPAIQNVRIEGDMLYWDVVEGIDYYLLEAGGHNTTVDSGSVNLRNVLDNFVDVYSDMGYGTYKIKLTGVTPQHDILSQTSEIEYKYEKDPSAKEIIQYAEVTSDVAAIAGYEKPVSDVTSELPNNPELETGFISWQKKVNGVWEDCSDKYFEHEVYRYKYRVSIKTDYRDKYEFANTFYCVLDGTQYKPISSGGGTAEDGYAIIEYFFNSPEFDYTESSIGPNPPEDKEISKVEFNTNFSEVFAKNGTIKDLVVTDVDENINMSFYDWQKKTGDSWTVIDGSDFSFTPGTYRVKVSIEVMSSEYYFTDDVKLVVNGAEWTVIDTSGYNEGHLAEAIFMSPEFEVKDNGSGGGGDNGGGTGGNGGNGGSGSSGGNQSSPSTGQGGSQSQSSGSQGSSSDLSGTSTPEGEIPAGAVTVTTSDYTVYTEFEETGPAVLGADRNNLPVRTLKIKLNMLSDAQYKNTVISNINATPAGGTLRIEVDHIACFDKQMLEAFAKKGNINLEVVFPVGDTNYLVVIPAGFDVFKLPDNKGYCGFLRLLAIVGGNKI</sequence>